<dbReference type="AlphaFoldDB" id="A0AAU9CLL5"/>
<sequence>METYSKEHFYDNGVFNSQKAKDAYFKMMERFGYPISPLLKTDEFWVSDFSQNDFLNAGMGGIFWINNVEQKYFAHEIFLLPGQMIVEHCHNQVEAGAAKMETWHVRHGEVYLFGEGDPTPENELPIKPAASQFAADGITVHNCKTLKEGEISSLNRLEARHFMVAGPQGAIVSEYASPHYGEALEFTNKTVVF</sequence>
<accession>A0AAU9CLL5</accession>
<protein>
    <recommendedName>
        <fullName evidence="3">D-lyxose ketol-isomerase</fullName>
    </recommendedName>
</protein>
<evidence type="ECO:0000313" key="1">
    <source>
        <dbReference type="EMBL" id="BDD11098.1"/>
    </source>
</evidence>
<dbReference type="Proteomes" id="UP001348817">
    <property type="component" value="Chromosome"/>
</dbReference>
<name>A0AAU9CLL5_9BACT</name>
<dbReference type="Gene3D" id="2.60.120.10">
    <property type="entry name" value="Jelly Rolls"/>
    <property type="match status" value="1"/>
</dbReference>
<dbReference type="EMBL" id="AP025314">
    <property type="protein sequence ID" value="BDD11098.1"/>
    <property type="molecule type" value="Genomic_DNA"/>
</dbReference>
<organism evidence="1 2">
    <name type="scientific">Fulvitalea axinellae</name>
    <dbReference type="NCBI Taxonomy" id="1182444"/>
    <lineage>
        <taxon>Bacteria</taxon>
        <taxon>Pseudomonadati</taxon>
        <taxon>Bacteroidota</taxon>
        <taxon>Cytophagia</taxon>
        <taxon>Cytophagales</taxon>
        <taxon>Persicobacteraceae</taxon>
        <taxon>Fulvitalea</taxon>
    </lineage>
</organism>
<dbReference type="KEGG" id="fax:FUAX_35300"/>
<dbReference type="RefSeq" id="WP_338392614.1">
    <property type="nucleotide sequence ID" value="NZ_AP025314.1"/>
</dbReference>
<dbReference type="InterPro" id="IPR014710">
    <property type="entry name" value="RmlC-like_jellyroll"/>
</dbReference>
<proteinExistence type="predicted"/>
<reference evidence="1 2" key="1">
    <citation type="submission" date="2021-12" db="EMBL/GenBank/DDBJ databases">
        <title>Genome sequencing of bacteria with rrn-lacking chromosome and rrn-plasmid.</title>
        <authorList>
            <person name="Anda M."/>
            <person name="Iwasaki W."/>
        </authorList>
    </citation>
    <scope>NUCLEOTIDE SEQUENCE [LARGE SCALE GENOMIC DNA]</scope>
    <source>
        <strain evidence="1 2">DSM 100852</strain>
    </source>
</reference>
<evidence type="ECO:0000313" key="2">
    <source>
        <dbReference type="Proteomes" id="UP001348817"/>
    </source>
</evidence>
<evidence type="ECO:0008006" key="3">
    <source>
        <dbReference type="Google" id="ProtNLM"/>
    </source>
</evidence>
<gene>
    <name evidence="1" type="ORF">FUAX_35300</name>
</gene>
<keyword evidence="2" id="KW-1185">Reference proteome</keyword>